<evidence type="ECO:0000256" key="1">
    <source>
        <dbReference type="ARBA" id="ARBA00022741"/>
    </source>
</evidence>
<dbReference type="Pfam" id="PF25601">
    <property type="entry name" value="AAA_lid_14"/>
    <property type="match status" value="1"/>
</dbReference>
<dbReference type="GO" id="GO:0006355">
    <property type="term" value="P:regulation of DNA-templated transcription"/>
    <property type="evidence" value="ECO:0007669"/>
    <property type="project" value="InterPro"/>
</dbReference>
<evidence type="ECO:0000256" key="3">
    <source>
        <dbReference type="ARBA" id="ARBA00023015"/>
    </source>
</evidence>
<feature type="domain" description="Sigma-54 factor interaction" evidence="6">
    <location>
        <begin position="406"/>
        <end position="462"/>
    </location>
</feature>
<dbReference type="SUPFAM" id="SSF52540">
    <property type="entry name" value="P-loop containing nucleoside triphosphate hydrolases"/>
    <property type="match status" value="1"/>
</dbReference>
<proteinExistence type="predicted"/>
<name>A0A7I9UWZ7_9ACTN</name>
<dbReference type="InterPro" id="IPR058031">
    <property type="entry name" value="AAA_lid_NorR"/>
</dbReference>
<dbReference type="Gene3D" id="1.10.8.60">
    <property type="match status" value="1"/>
</dbReference>
<keyword evidence="3" id="KW-0805">Transcription regulation</keyword>
<keyword evidence="2" id="KW-0067">ATP-binding</keyword>
<dbReference type="InterPro" id="IPR002078">
    <property type="entry name" value="Sigma_54_int"/>
</dbReference>
<evidence type="ECO:0000256" key="4">
    <source>
        <dbReference type="ARBA" id="ARBA00023163"/>
    </source>
</evidence>
<dbReference type="SUPFAM" id="SSF46689">
    <property type="entry name" value="Homeodomain-like"/>
    <property type="match status" value="1"/>
</dbReference>
<protein>
    <submittedName>
        <fullName evidence="7">Fis family transcriptional regulator</fullName>
    </submittedName>
</protein>
<dbReference type="InterPro" id="IPR002197">
    <property type="entry name" value="HTH_Fis"/>
</dbReference>
<gene>
    <name evidence="7" type="ORF">nbrc107697_17630</name>
</gene>
<dbReference type="Gene3D" id="3.30.450.40">
    <property type="match status" value="1"/>
</dbReference>
<comment type="caution">
    <text evidence="7">The sequence shown here is derived from an EMBL/GenBank/DDBJ whole genome shotgun (WGS) entry which is preliminary data.</text>
</comment>
<evidence type="ECO:0000313" key="8">
    <source>
        <dbReference type="Proteomes" id="UP000444980"/>
    </source>
</evidence>
<accession>A0A7I9UWZ7</accession>
<dbReference type="GO" id="GO:0043565">
    <property type="term" value="F:sequence-specific DNA binding"/>
    <property type="evidence" value="ECO:0007669"/>
    <property type="project" value="InterPro"/>
</dbReference>
<dbReference type="GO" id="GO:0005524">
    <property type="term" value="F:ATP binding"/>
    <property type="evidence" value="ECO:0007669"/>
    <property type="project" value="UniProtKB-KW"/>
</dbReference>
<dbReference type="EMBL" id="BJOU01000001">
    <property type="protein sequence ID" value="GED97724.1"/>
    <property type="molecule type" value="Genomic_DNA"/>
</dbReference>
<dbReference type="Gene3D" id="1.10.10.60">
    <property type="entry name" value="Homeodomain-like"/>
    <property type="match status" value="1"/>
</dbReference>
<reference evidence="8" key="1">
    <citation type="submission" date="2019-06" db="EMBL/GenBank/DDBJ databases">
        <title>Gordonia isolated from sludge of a wastewater treatment plant.</title>
        <authorList>
            <person name="Tamura T."/>
            <person name="Aoyama K."/>
            <person name="Kang Y."/>
            <person name="Saito S."/>
            <person name="Akiyama N."/>
            <person name="Yazawa K."/>
            <person name="Gonoi T."/>
            <person name="Mikami Y."/>
        </authorList>
    </citation>
    <scope>NUCLEOTIDE SEQUENCE [LARGE SCALE GENOMIC DNA]</scope>
    <source>
        <strain evidence="8">NBRC 107697</strain>
    </source>
</reference>
<evidence type="ECO:0000259" key="6">
    <source>
        <dbReference type="PROSITE" id="PS50045"/>
    </source>
</evidence>
<feature type="region of interest" description="Disordered" evidence="5">
    <location>
        <begin position="287"/>
        <end position="309"/>
    </location>
</feature>
<dbReference type="Proteomes" id="UP000444980">
    <property type="component" value="Unassembled WGS sequence"/>
</dbReference>
<dbReference type="RefSeq" id="WP_161927015.1">
    <property type="nucleotide sequence ID" value="NZ_BJOU01000001.1"/>
</dbReference>
<dbReference type="InterPro" id="IPR009057">
    <property type="entry name" value="Homeodomain-like_sf"/>
</dbReference>
<sequence>MSKSQPGRTVIEASWRRSQMSGLAPDDRPDVAVTDTGAADPLLDAARPVLQRAADELTDTGTALLLVDHECQLVSRVASGVAIERTLLGLGATTGAVFAEDVVGTTALGTPAEIRSGVTVNGTEHYLEQFKKLSCFGRPIVHPATRRLAGIICLTEISPTSNPLSAPFVNRLVAGIEDRLLDRSRAEHRAVIEAFSRAAPRRDAAVAAIGDDLQLTNSLAAALLSPADFGTLGMLVSEHGTRADPVLTLSSGVTVRVVVERVPGVGRAAIFRLHPTPSATPFRAVPIPTPRSSPAATAITGEPGTGRSRAARAQAGPHVLADVSDGMLTGNRLDLVALLARVREESATLVVDDADMLDDSSVHLLRKAITNSSPDTPPLVVVTGPVSTARPAIKALVAACPRRTDLPPLRQRSGDIVALAHDFLAQTDPRLELSAAAADALASAEWPGNLAELAVVAHAAAAATTARASRLVDLDDLPPQYRAVTRAARLGGLEQAERQAIIDALEASDNNKVRAAKALGVSRTTLYTRIRALGIRG</sequence>
<organism evidence="7 8">
    <name type="scientific">Gordonia crocea</name>
    <dbReference type="NCBI Taxonomy" id="589162"/>
    <lineage>
        <taxon>Bacteria</taxon>
        <taxon>Bacillati</taxon>
        <taxon>Actinomycetota</taxon>
        <taxon>Actinomycetes</taxon>
        <taxon>Mycobacteriales</taxon>
        <taxon>Gordoniaceae</taxon>
        <taxon>Gordonia</taxon>
    </lineage>
</organism>
<dbReference type="AlphaFoldDB" id="A0A7I9UWZ7"/>
<dbReference type="PRINTS" id="PR01590">
    <property type="entry name" value="HTHFIS"/>
</dbReference>
<dbReference type="PROSITE" id="PS50045">
    <property type="entry name" value="SIGMA54_INTERACT_4"/>
    <property type="match status" value="1"/>
</dbReference>
<keyword evidence="1" id="KW-0547">Nucleotide-binding</keyword>
<keyword evidence="4" id="KW-0804">Transcription</keyword>
<dbReference type="Pfam" id="PF02954">
    <property type="entry name" value="HTH_8"/>
    <property type="match status" value="1"/>
</dbReference>
<evidence type="ECO:0000256" key="2">
    <source>
        <dbReference type="ARBA" id="ARBA00022840"/>
    </source>
</evidence>
<dbReference type="InterPro" id="IPR029016">
    <property type="entry name" value="GAF-like_dom_sf"/>
</dbReference>
<evidence type="ECO:0000256" key="5">
    <source>
        <dbReference type="SAM" id="MobiDB-lite"/>
    </source>
</evidence>
<keyword evidence="8" id="KW-1185">Reference proteome</keyword>
<dbReference type="OrthoDB" id="5496274at2"/>
<evidence type="ECO:0000313" key="7">
    <source>
        <dbReference type="EMBL" id="GED97724.1"/>
    </source>
</evidence>
<dbReference type="InterPro" id="IPR027417">
    <property type="entry name" value="P-loop_NTPase"/>
</dbReference>
<dbReference type="PANTHER" id="PTHR32071">
    <property type="entry name" value="TRANSCRIPTIONAL REGULATORY PROTEIN"/>
    <property type="match status" value="1"/>
</dbReference>